<organism evidence="2 3">
    <name type="scientific">Lophiostoma macrostomum CBS 122681</name>
    <dbReference type="NCBI Taxonomy" id="1314788"/>
    <lineage>
        <taxon>Eukaryota</taxon>
        <taxon>Fungi</taxon>
        <taxon>Dikarya</taxon>
        <taxon>Ascomycota</taxon>
        <taxon>Pezizomycotina</taxon>
        <taxon>Dothideomycetes</taxon>
        <taxon>Pleosporomycetidae</taxon>
        <taxon>Pleosporales</taxon>
        <taxon>Lophiostomataceae</taxon>
        <taxon>Lophiostoma</taxon>
    </lineage>
</organism>
<feature type="region of interest" description="Disordered" evidence="1">
    <location>
        <begin position="467"/>
        <end position="496"/>
    </location>
</feature>
<dbReference type="Proteomes" id="UP000799324">
    <property type="component" value="Unassembled WGS sequence"/>
</dbReference>
<proteinExistence type="predicted"/>
<protein>
    <recommendedName>
        <fullName evidence="4">C2H2-type domain-containing protein</fullName>
    </recommendedName>
</protein>
<dbReference type="PANTHER" id="PTHR35391:SF7">
    <property type="entry name" value="C2H2-TYPE DOMAIN-CONTAINING PROTEIN"/>
    <property type="match status" value="1"/>
</dbReference>
<gene>
    <name evidence="2" type="ORF">K491DRAFT_692008</name>
</gene>
<feature type="compositionally biased region" description="Polar residues" evidence="1">
    <location>
        <begin position="40"/>
        <end position="57"/>
    </location>
</feature>
<keyword evidence="3" id="KW-1185">Reference proteome</keyword>
<dbReference type="EMBL" id="MU004336">
    <property type="protein sequence ID" value="KAF2656448.1"/>
    <property type="molecule type" value="Genomic_DNA"/>
</dbReference>
<evidence type="ECO:0008006" key="4">
    <source>
        <dbReference type="Google" id="ProtNLM"/>
    </source>
</evidence>
<evidence type="ECO:0000313" key="2">
    <source>
        <dbReference type="EMBL" id="KAF2656448.1"/>
    </source>
</evidence>
<feature type="compositionally biased region" description="Acidic residues" evidence="1">
    <location>
        <begin position="58"/>
        <end position="68"/>
    </location>
</feature>
<sequence length="496" mass="55504">MAEDSPISLHSITSETQDVLSSLLTRLLQHLQRKGDNELVQPSDQEDSSSASNYVLDSDTETLSDGENADSKRPYRFLRVIDTVITRLYRLSNLQRRLRQDKPLQPGSLRESTPDIDFTTTIQSHVKGRYFEFPAGAVLRRRLIGACKARNRRSNSSLSDGENQAINGPMNVLLGIVQSPTDEMIKRWDNLTFPSLPERTGQCPFCAAHLGESIFQQENLWKQHVLEDACPYICLYPHCAEPNQRFTSTDDWLEHMAFAHNSNYYCQVPGHESVSFSTSEELAAHLDRYHSNILPSGQIAAIATRCKYAGSTPLVPLLREWNEDYGGHYNFTSCVFCDKLLLHLPGVWSAFSSLRTSNRLPTGARLQNLSLDTLGSSIQEYNTVAGIIINHLAQHLEEIALMSMPDISQTAPDPIPASGPSNALKPIGSSPSKWVWSPEFQRSYRWQVEDGKLQYQWKSHAQQAITAYASGNDGNDPSQQSAESIFSPDTNESLGE</sequence>
<dbReference type="AlphaFoldDB" id="A0A6A6TC23"/>
<evidence type="ECO:0000256" key="1">
    <source>
        <dbReference type="SAM" id="MobiDB-lite"/>
    </source>
</evidence>
<dbReference type="PANTHER" id="PTHR35391">
    <property type="entry name" value="C2H2-TYPE DOMAIN-CONTAINING PROTEIN-RELATED"/>
    <property type="match status" value="1"/>
</dbReference>
<evidence type="ECO:0000313" key="3">
    <source>
        <dbReference type="Proteomes" id="UP000799324"/>
    </source>
</evidence>
<feature type="compositionally biased region" description="Polar residues" evidence="1">
    <location>
        <begin position="472"/>
        <end position="496"/>
    </location>
</feature>
<accession>A0A6A6TC23</accession>
<name>A0A6A6TC23_9PLEO</name>
<reference evidence="2" key="1">
    <citation type="journal article" date="2020" name="Stud. Mycol.">
        <title>101 Dothideomycetes genomes: a test case for predicting lifestyles and emergence of pathogens.</title>
        <authorList>
            <person name="Haridas S."/>
            <person name="Albert R."/>
            <person name="Binder M."/>
            <person name="Bloem J."/>
            <person name="Labutti K."/>
            <person name="Salamov A."/>
            <person name="Andreopoulos B."/>
            <person name="Baker S."/>
            <person name="Barry K."/>
            <person name="Bills G."/>
            <person name="Bluhm B."/>
            <person name="Cannon C."/>
            <person name="Castanera R."/>
            <person name="Culley D."/>
            <person name="Daum C."/>
            <person name="Ezra D."/>
            <person name="Gonzalez J."/>
            <person name="Henrissat B."/>
            <person name="Kuo A."/>
            <person name="Liang C."/>
            <person name="Lipzen A."/>
            <person name="Lutzoni F."/>
            <person name="Magnuson J."/>
            <person name="Mondo S."/>
            <person name="Nolan M."/>
            <person name="Ohm R."/>
            <person name="Pangilinan J."/>
            <person name="Park H.-J."/>
            <person name="Ramirez L."/>
            <person name="Alfaro M."/>
            <person name="Sun H."/>
            <person name="Tritt A."/>
            <person name="Yoshinaga Y."/>
            <person name="Zwiers L.-H."/>
            <person name="Turgeon B."/>
            <person name="Goodwin S."/>
            <person name="Spatafora J."/>
            <person name="Crous P."/>
            <person name="Grigoriev I."/>
        </authorList>
    </citation>
    <scope>NUCLEOTIDE SEQUENCE</scope>
    <source>
        <strain evidence="2">CBS 122681</strain>
    </source>
</reference>
<dbReference type="OrthoDB" id="6133115at2759"/>
<feature type="region of interest" description="Disordered" evidence="1">
    <location>
        <begin position="35"/>
        <end position="69"/>
    </location>
</feature>